<dbReference type="InterPro" id="IPR039426">
    <property type="entry name" value="TonB-dep_rcpt-like"/>
</dbReference>
<feature type="chain" id="PRO_5038125735" evidence="12">
    <location>
        <begin position="22"/>
        <end position="630"/>
    </location>
</feature>
<sequence length="630" mass="68036">MKIYRTVLPLLAAGIAGTVDAQVVASARDLADLSLEQLAAIDVTSVSGRAQRLQQAPASIYVITAQEIRRSGATSLPEALRLAPNLQVAQTSASQWAISARGFQDSISNKLLVLLDGRTIYSGLFAGVFWDTNDVVLEDVDRIEVISGPGATLWGANAVNGVINVVTRSASDTRGTLLSAAGGSHGTRAVARWGGRLGSADVRVHALEVDRDSTRLAGNGATRPDASARHQLGFRADWPALGSGALTLQGDVYEGGGDGPANNLAPKVRGGNLLARWSGRFSDGSGWKLQAIHDFAKRDDVNLFRDESRTTDLQFTHEKEVGRGQLLWGAGYRGARDDSRPTASVRFIPQERTLAWSNVFAQYQWAMLDRLQVTAGTKLERNSYTGLEVLPSLRAAWMHSPESTTWAALSRVVRAPSRIDRDFFFPGNPPFLIAGGPAFESEVADVVELGQRGQLGSRVSYSATVYQQRFRGLRAGIPGQVPSTVMNLVDGPVRGVEAWAQWQVTDAWRLMAGYDAIAKRLRYANGISPGTTDFPGLGNDPSHQWTLRSSLNLGSRTEVDVFVRHVGALPNPAVPRYTAVDARVGLQVTPALSLAVIARNLGDPRHIEFNAPAQASLLERRWLLQATLQL</sequence>
<name>A0A934Q1K2_9BURK</name>
<dbReference type="Gene3D" id="2.170.130.10">
    <property type="entry name" value="TonB-dependent receptor, plug domain"/>
    <property type="match status" value="1"/>
</dbReference>
<dbReference type="PANTHER" id="PTHR30069">
    <property type="entry name" value="TONB-DEPENDENT OUTER MEMBRANE RECEPTOR"/>
    <property type="match status" value="1"/>
</dbReference>
<feature type="domain" description="TonB-dependent receptor-like beta-barrel" evidence="13">
    <location>
        <begin position="240"/>
        <end position="601"/>
    </location>
</feature>
<keyword evidence="6 11" id="KW-0798">TonB box</keyword>
<evidence type="ECO:0000256" key="8">
    <source>
        <dbReference type="ARBA" id="ARBA00023170"/>
    </source>
</evidence>
<dbReference type="Pfam" id="PF00593">
    <property type="entry name" value="TonB_dep_Rec_b-barrel"/>
    <property type="match status" value="1"/>
</dbReference>
<evidence type="ECO:0000256" key="11">
    <source>
        <dbReference type="RuleBase" id="RU003357"/>
    </source>
</evidence>
<dbReference type="GO" id="GO:0009279">
    <property type="term" value="C:cell outer membrane"/>
    <property type="evidence" value="ECO:0007669"/>
    <property type="project" value="UniProtKB-SubCell"/>
</dbReference>
<dbReference type="InterPro" id="IPR037066">
    <property type="entry name" value="Plug_dom_sf"/>
</dbReference>
<dbReference type="PROSITE" id="PS52016">
    <property type="entry name" value="TONB_DEPENDENT_REC_3"/>
    <property type="match status" value="1"/>
</dbReference>
<evidence type="ECO:0000256" key="2">
    <source>
        <dbReference type="ARBA" id="ARBA00009810"/>
    </source>
</evidence>
<evidence type="ECO:0000256" key="4">
    <source>
        <dbReference type="ARBA" id="ARBA00022452"/>
    </source>
</evidence>
<keyword evidence="9 10" id="KW-0998">Cell outer membrane</keyword>
<evidence type="ECO:0000259" key="14">
    <source>
        <dbReference type="Pfam" id="PF07715"/>
    </source>
</evidence>
<comment type="subcellular location">
    <subcellularLocation>
        <location evidence="1 10">Cell outer membrane</location>
        <topology evidence="1 10">Multi-pass membrane protein</topology>
    </subcellularLocation>
</comment>
<dbReference type="Pfam" id="PF07715">
    <property type="entry name" value="Plug"/>
    <property type="match status" value="1"/>
</dbReference>
<evidence type="ECO:0000256" key="9">
    <source>
        <dbReference type="ARBA" id="ARBA00023237"/>
    </source>
</evidence>
<dbReference type="GO" id="GO:0015344">
    <property type="term" value="F:siderophore uptake transmembrane transporter activity"/>
    <property type="evidence" value="ECO:0007669"/>
    <property type="project" value="TreeGrafter"/>
</dbReference>
<protein>
    <submittedName>
        <fullName evidence="15">TonB-dependent receptor</fullName>
    </submittedName>
</protein>
<dbReference type="SUPFAM" id="SSF56935">
    <property type="entry name" value="Porins"/>
    <property type="match status" value="1"/>
</dbReference>
<reference evidence="15" key="1">
    <citation type="submission" date="2020-12" db="EMBL/GenBank/DDBJ databases">
        <title>Ramlibacter sp. nov., isolated from a freshwater alga, Cryptomonas.</title>
        <authorList>
            <person name="Kim H.M."/>
            <person name="Jeon C.O."/>
        </authorList>
    </citation>
    <scope>NUCLEOTIDE SEQUENCE</scope>
    <source>
        <strain evidence="15">CrO1</strain>
    </source>
</reference>
<evidence type="ECO:0000256" key="3">
    <source>
        <dbReference type="ARBA" id="ARBA00022448"/>
    </source>
</evidence>
<dbReference type="InterPro" id="IPR012910">
    <property type="entry name" value="Plug_dom"/>
</dbReference>
<proteinExistence type="inferred from homology"/>
<accession>A0A934Q1K2</accession>
<keyword evidence="16" id="KW-1185">Reference proteome</keyword>
<dbReference type="Proteomes" id="UP000617041">
    <property type="component" value="Unassembled WGS sequence"/>
</dbReference>
<dbReference type="PANTHER" id="PTHR30069:SF37">
    <property type="entry name" value="FERRIC VIBRIOBACTIN RECEPTOR VIUA"/>
    <property type="match status" value="1"/>
</dbReference>
<dbReference type="EMBL" id="JAEDAO010000001">
    <property type="protein sequence ID" value="MBK0393078.1"/>
    <property type="molecule type" value="Genomic_DNA"/>
</dbReference>
<evidence type="ECO:0000256" key="5">
    <source>
        <dbReference type="ARBA" id="ARBA00022692"/>
    </source>
</evidence>
<keyword evidence="3 10" id="KW-0813">Transport</keyword>
<evidence type="ECO:0000256" key="6">
    <source>
        <dbReference type="ARBA" id="ARBA00023077"/>
    </source>
</evidence>
<keyword evidence="12" id="KW-0732">Signal</keyword>
<dbReference type="GO" id="GO:0044718">
    <property type="term" value="P:siderophore transmembrane transport"/>
    <property type="evidence" value="ECO:0007669"/>
    <property type="project" value="TreeGrafter"/>
</dbReference>
<gene>
    <name evidence="15" type="ORF">I8E28_10800</name>
</gene>
<evidence type="ECO:0000256" key="12">
    <source>
        <dbReference type="SAM" id="SignalP"/>
    </source>
</evidence>
<keyword evidence="8 15" id="KW-0675">Receptor</keyword>
<dbReference type="RefSeq" id="WP_200788052.1">
    <property type="nucleotide sequence ID" value="NZ_JAEDAO010000001.1"/>
</dbReference>
<evidence type="ECO:0000256" key="10">
    <source>
        <dbReference type="PROSITE-ProRule" id="PRU01360"/>
    </source>
</evidence>
<dbReference type="Gene3D" id="2.40.170.20">
    <property type="entry name" value="TonB-dependent receptor, beta-barrel domain"/>
    <property type="match status" value="1"/>
</dbReference>
<comment type="caution">
    <text evidence="15">The sequence shown here is derived from an EMBL/GenBank/DDBJ whole genome shotgun (WGS) entry which is preliminary data.</text>
</comment>
<evidence type="ECO:0000256" key="7">
    <source>
        <dbReference type="ARBA" id="ARBA00023136"/>
    </source>
</evidence>
<keyword evidence="7 10" id="KW-0472">Membrane</keyword>
<dbReference type="AlphaFoldDB" id="A0A934Q1K2"/>
<evidence type="ECO:0000313" key="16">
    <source>
        <dbReference type="Proteomes" id="UP000617041"/>
    </source>
</evidence>
<evidence type="ECO:0000259" key="13">
    <source>
        <dbReference type="Pfam" id="PF00593"/>
    </source>
</evidence>
<evidence type="ECO:0000313" key="15">
    <source>
        <dbReference type="EMBL" id="MBK0393078.1"/>
    </source>
</evidence>
<feature type="domain" description="TonB-dependent receptor plug" evidence="14">
    <location>
        <begin position="53"/>
        <end position="162"/>
    </location>
</feature>
<comment type="similarity">
    <text evidence="2 10 11">Belongs to the TonB-dependent receptor family.</text>
</comment>
<keyword evidence="4 10" id="KW-1134">Transmembrane beta strand</keyword>
<dbReference type="InterPro" id="IPR036942">
    <property type="entry name" value="Beta-barrel_TonB_sf"/>
</dbReference>
<keyword evidence="5 10" id="KW-0812">Transmembrane</keyword>
<evidence type="ECO:0000256" key="1">
    <source>
        <dbReference type="ARBA" id="ARBA00004571"/>
    </source>
</evidence>
<dbReference type="InterPro" id="IPR000531">
    <property type="entry name" value="Beta-barrel_TonB"/>
</dbReference>
<feature type="signal peptide" evidence="12">
    <location>
        <begin position="1"/>
        <end position="21"/>
    </location>
</feature>
<organism evidence="15 16">
    <name type="scientific">Ramlibacter algicola</name>
    <dbReference type="NCBI Taxonomy" id="2795217"/>
    <lineage>
        <taxon>Bacteria</taxon>
        <taxon>Pseudomonadati</taxon>
        <taxon>Pseudomonadota</taxon>
        <taxon>Betaproteobacteria</taxon>
        <taxon>Burkholderiales</taxon>
        <taxon>Comamonadaceae</taxon>
        <taxon>Ramlibacter</taxon>
    </lineage>
</organism>